<dbReference type="PANTHER" id="PTHR12027">
    <property type="entry name" value="WNT RELATED"/>
    <property type="match status" value="1"/>
</dbReference>
<dbReference type="EMBL" id="OC916149">
    <property type="protein sequence ID" value="CAD7643319.1"/>
    <property type="molecule type" value="Genomic_DNA"/>
</dbReference>
<proteinExistence type="inferred from homology"/>
<evidence type="ECO:0000256" key="6">
    <source>
        <dbReference type="ARBA" id="ARBA00022687"/>
    </source>
</evidence>
<feature type="region of interest" description="Disordered" evidence="10">
    <location>
        <begin position="1"/>
        <end position="28"/>
    </location>
</feature>
<dbReference type="Pfam" id="PF00110">
    <property type="entry name" value="wnt"/>
    <property type="match status" value="1"/>
</dbReference>
<feature type="compositionally biased region" description="Basic and acidic residues" evidence="10">
    <location>
        <begin position="11"/>
        <end position="25"/>
    </location>
</feature>
<dbReference type="GO" id="GO:0030182">
    <property type="term" value="P:neuron differentiation"/>
    <property type="evidence" value="ECO:0007669"/>
    <property type="project" value="TreeGrafter"/>
</dbReference>
<evidence type="ECO:0000256" key="9">
    <source>
        <dbReference type="RuleBase" id="RU003500"/>
    </source>
</evidence>
<sequence length="272" mass="31754">MYQYSKVRATAHSEDPSNHVIDPRHKNSITGRQYNEINVNLRKKQRRLVRDNPGVLKALAKAKKMAINECQNQFKDRRWNCPTTDYMKGKSIFGKIIQKGCRETAFVYAITSAAVAHAIARACSEGLIETCTCDYRNNRRPNGLDWEWGGCSDNIEFGYKFARAFVDAAERGRDLRFIMNLHNNEAGRLVSLSYLYIYLYQYPQSLPVYLFVINVFLLSIARFYMLSKLIESQTKFTTYVLDREHMEYILSEYMFPVEYHKEKTNDPNTKNT</sequence>
<keyword evidence="3 9" id="KW-0217">Developmental protein</keyword>
<evidence type="ECO:0000256" key="4">
    <source>
        <dbReference type="ARBA" id="ARBA00022525"/>
    </source>
</evidence>
<evidence type="ECO:0000256" key="10">
    <source>
        <dbReference type="SAM" id="MobiDB-lite"/>
    </source>
</evidence>
<dbReference type="SMART" id="SM00097">
    <property type="entry name" value="WNT1"/>
    <property type="match status" value="1"/>
</dbReference>
<keyword evidence="11" id="KW-1133">Transmembrane helix</keyword>
<feature type="non-terminal residue" evidence="12">
    <location>
        <position position="272"/>
    </location>
</feature>
<comment type="function">
    <text evidence="9">Ligand for members of the frizzled family of seven transmembrane receptors.</text>
</comment>
<name>A0A7R9LKE8_9ACAR</name>
<gene>
    <name evidence="12" type="ORF">ONB1V03_LOCUS4074</name>
</gene>
<comment type="subcellular location">
    <subcellularLocation>
        <location evidence="1 9">Secreted</location>
        <location evidence="1 9">Extracellular space</location>
        <location evidence="1 9">Extracellular matrix</location>
    </subcellularLocation>
</comment>
<keyword evidence="4" id="KW-0964">Secreted</keyword>
<evidence type="ECO:0000256" key="2">
    <source>
        <dbReference type="ARBA" id="ARBA00005683"/>
    </source>
</evidence>
<keyword evidence="11" id="KW-0472">Membrane</keyword>
<evidence type="ECO:0000256" key="8">
    <source>
        <dbReference type="ARBA" id="ARBA00023288"/>
    </source>
</evidence>
<organism evidence="12">
    <name type="scientific">Oppiella nova</name>
    <dbReference type="NCBI Taxonomy" id="334625"/>
    <lineage>
        <taxon>Eukaryota</taxon>
        <taxon>Metazoa</taxon>
        <taxon>Ecdysozoa</taxon>
        <taxon>Arthropoda</taxon>
        <taxon>Chelicerata</taxon>
        <taxon>Arachnida</taxon>
        <taxon>Acari</taxon>
        <taxon>Acariformes</taxon>
        <taxon>Sarcoptiformes</taxon>
        <taxon>Oribatida</taxon>
        <taxon>Brachypylina</taxon>
        <taxon>Oppioidea</taxon>
        <taxon>Oppiidae</taxon>
        <taxon>Oppiella</taxon>
    </lineage>
</organism>
<dbReference type="GO" id="GO:0045165">
    <property type="term" value="P:cell fate commitment"/>
    <property type="evidence" value="ECO:0007669"/>
    <property type="project" value="TreeGrafter"/>
</dbReference>
<dbReference type="AlphaFoldDB" id="A0A7R9LKE8"/>
<dbReference type="OrthoDB" id="5945655at2759"/>
<keyword evidence="7" id="KW-1015">Disulfide bond</keyword>
<keyword evidence="8" id="KW-0449">Lipoprotein</keyword>
<keyword evidence="13" id="KW-1185">Reference proteome</keyword>
<evidence type="ECO:0000256" key="1">
    <source>
        <dbReference type="ARBA" id="ARBA00004498"/>
    </source>
</evidence>
<dbReference type="InterPro" id="IPR005817">
    <property type="entry name" value="Wnt"/>
</dbReference>
<keyword evidence="5" id="KW-0272">Extracellular matrix</keyword>
<dbReference type="GO" id="GO:0005109">
    <property type="term" value="F:frizzled binding"/>
    <property type="evidence" value="ECO:0007669"/>
    <property type="project" value="TreeGrafter"/>
</dbReference>
<dbReference type="GO" id="GO:0005615">
    <property type="term" value="C:extracellular space"/>
    <property type="evidence" value="ECO:0007669"/>
    <property type="project" value="TreeGrafter"/>
</dbReference>
<evidence type="ECO:0000313" key="13">
    <source>
        <dbReference type="Proteomes" id="UP000728032"/>
    </source>
</evidence>
<feature type="transmembrane region" description="Helical" evidence="11">
    <location>
        <begin position="208"/>
        <end position="225"/>
    </location>
</feature>
<dbReference type="GO" id="GO:0005125">
    <property type="term" value="F:cytokine activity"/>
    <property type="evidence" value="ECO:0007669"/>
    <property type="project" value="TreeGrafter"/>
</dbReference>
<dbReference type="GO" id="GO:0060070">
    <property type="term" value="P:canonical Wnt signaling pathway"/>
    <property type="evidence" value="ECO:0007669"/>
    <property type="project" value="TreeGrafter"/>
</dbReference>
<keyword evidence="6 9" id="KW-0879">Wnt signaling pathway</keyword>
<evidence type="ECO:0000256" key="7">
    <source>
        <dbReference type="ARBA" id="ARBA00023157"/>
    </source>
</evidence>
<keyword evidence="11" id="KW-0812">Transmembrane</keyword>
<dbReference type="PRINTS" id="PR01349">
    <property type="entry name" value="WNTPROTEIN"/>
</dbReference>
<evidence type="ECO:0000313" key="12">
    <source>
        <dbReference type="EMBL" id="CAD7643319.1"/>
    </source>
</evidence>
<dbReference type="PANTHER" id="PTHR12027:SF91">
    <property type="entry name" value="PROTO-ONCOGENE WNT-1"/>
    <property type="match status" value="1"/>
</dbReference>
<protein>
    <recommendedName>
        <fullName evidence="9">Protein Wnt</fullName>
    </recommendedName>
</protein>
<evidence type="ECO:0000256" key="3">
    <source>
        <dbReference type="ARBA" id="ARBA00022473"/>
    </source>
</evidence>
<evidence type="ECO:0000256" key="5">
    <source>
        <dbReference type="ARBA" id="ARBA00022530"/>
    </source>
</evidence>
<reference evidence="12" key="1">
    <citation type="submission" date="2020-11" db="EMBL/GenBank/DDBJ databases">
        <authorList>
            <person name="Tran Van P."/>
        </authorList>
    </citation>
    <scope>NUCLEOTIDE SEQUENCE</scope>
</reference>
<dbReference type="Proteomes" id="UP000728032">
    <property type="component" value="Unassembled WGS sequence"/>
</dbReference>
<evidence type="ECO:0000256" key="11">
    <source>
        <dbReference type="SAM" id="Phobius"/>
    </source>
</evidence>
<comment type="similarity">
    <text evidence="2 9">Belongs to the Wnt family.</text>
</comment>
<dbReference type="EMBL" id="CAJPVJ010001324">
    <property type="protein sequence ID" value="CAG2164523.1"/>
    <property type="molecule type" value="Genomic_DNA"/>
</dbReference>
<accession>A0A7R9LKE8</accession>